<reference evidence="1" key="1">
    <citation type="submission" date="2022-05" db="EMBL/GenBank/DDBJ databases">
        <authorList>
            <person name="Jo J.-H."/>
            <person name="Im W.-T."/>
        </authorList>
    </citation>
    <scope>NUCLEOTIDE SEQUENCE</scope>
    <source>
        <strain evidence="1">SE220</strain>
    </source>
</reference>
<dbReference type="EMBL" id="JAMGBE010000004">
    <property type="protein sequence ID" value="MCL6730972.1"/>
    <property type="molecule type" value="Genomic_DNA"/>
</dbReference>
<evidence type="ECO:0000313" key="1">
    <source>
        <dbReference type="EMBL" id="MCL6730972.1"/>
    </source>
</evidence>
<dbReference type="Proteomes" id="UP001165342">
    <property type="component" value="Unassembled WGS sequence"/>
</dbReference>
<dbReference type="InterPro" id="IPR014937">
    <property type="entry name" value="DUF1810"/>
</dbReference>
<protein>
    <submittedName>
        <fullName evidence="1">DUF1810 domain-containing protein</fullName>
    </submittedName>
</protein>
<accession>A0ABT0S553</accession>
<evidence type="ECO:0000313" key="2">
    <source>
        <dbReference type="Proteomes" id="UP001165342"/>
    </source>
</evidence>
<keyword evidence="2" id="KW-1185">Reference proteome</keyword>
<proteinExistence type="predicted"/>
<sequence length="144" mass="15794">MNSPDPHNLQRFVDAQEGVFETVLQELRAGQKQSHWMWFVFPQLAALGRSPTAQFYGIHSLEEALAFLSHPLLGPRLTDSAAVVAGWAGRLTAEQILGPVDAMKLRSSLTLFDRASPGDTFGNALEKFFGGPDERTLALLQGED</sequence>
<dbReference type="RefSeq" id="WP_249832458.1">
    <property type="nucleotide sequence ID" value="NZ_JAMGBE010000004.1"/>
</dbReference>
<dbReference type="InterPro" id="IPR036287">
    <property type="entry name" value="Rv1873-like_sf"/>
</dbReference>
<dbReference type="PIRSF" id="PIRSF008546">
    <property type="entry name" value="UCP008546"/>
    <property type="match status" value="1"/>
</dbReference>
<organism evidence="1 2">
    <name type="scientific">Sphingomonas hankyongi</name>
    <dbReference type="NCBI Taxonomy" id="2908209"/>
    <lineage>
        <taxon>Bacteria</taxon>
        <taxon>Pseudomonadati</taxon>
        <taxon>Pseudomonadota</taxon>
        <taxon>Alphaproteobacteria</taxon>
        <taxon>Sphingomonadales</taxon>
        <taxon>Sphingomonadaceae</taxon>
        <taxon>Sphingomonas</taxon>
    </lineage>
</organism>
<dbReference type="SUPFAM" id="SSF140736">
    <property type="entry name" value="Rv1873-like"/>
    <property type="match status" value="1"/>
</dbReference>
<comment type="caution">
    <text evidence="1">The sequence shown here is derived from an EMBL/GenBank/DDBJ whole genome shotgun (WGS) entry which is preliminary data.</text>
</comment>
<name>A0ABT0S553_9SPHN</name>
<dbReference type="Gene3D" id="1.25.40.380">
    <property type="entry name" value="Protein of unknown function DUF1810"/>
    <property type="match status" value="1"/>
</dbReference>
<gene>
    <name evidence="1" type="ORF">LZ538_13070</name>
</gene>
<dbReference type="Pfam" id="PF08837">
    <property type="entry name" value="DUF1810"/>
    <property type="match status" value="1"/>
</dbReference>